<dbReference type="GO" id="GO:0008270">
    <property type="term" value="F:zinc ion binding"/>
    <property type="evidence" value="ECO:0007669"/>
    <property type="project" value="UniProtKB-KW"/>
</dbReference>
<dbReference type="STRING" id="205917.A0A4Y9YHF7"/>
<feature type="compositionally biased region" description="Basic residues" evidence="3">
    <location>
        <begin position="447"/>
        <end position="462"/>
    </location>
</feature>
<dbReference type="Gene3D" id="3.30.40.10">
    <property type="entry name" value="Zinc/RING finger domain, C3HC4 (zinc finger)"/>
    <property type="match status" value="1"/>
</dbReference>
<dbReference type="Pfam" id="PF14223">
    <property type="entry name" value="Retrotran_gag_2"/>
    <property type="match status" value="1"/>
</dbReference>
<evidence type="ECO:0000259" key="5">
    <source>
        <dbReference type="PROSITE" id="PS50994"/>
    </source>
</evidence>
<dbReference type="GO" id="GO:0005634">
    <property type="term" value="C:nucleus"/>
    <property type="evidence" value="ECO:0007669"/>
    <property type="project" value="UniProtKB-ARBA"/>
</dbReference>
<evidence type="ECO:0000313" key="7">
    <source>
        <dbReference type="Proteomes" id="UP000298327"/>
    </source>
</evidence>
<dbReference type="InterPro" id="IPR036397">
    <property type="entry name" value="RNaseH_sf"/>
</dbReference>
<dbReference type="GO" id="GO:0003723">
    <property type="term" value="F:RNA binding"/>
    <property type="evidence" value="ECO:0007669"/>
    <property type="project" value="UniProtKB-KW"/>
</dbReference>
<dbReference type="Pfam" id="PF07727">
    <property type="entry name" value="RVT_2"/>
    <property type="match status" value="1"/>
</dbReference>
<keyword evidence="1" id="KW-0694">RNA-binding</keyword>
<feature type="region of interest" description="Disordered" evidence="3">
    <location>
        <begin position="1054"/>
        <end position="1083"/>
    </location>
</feature>
<evidence type="ECO:0000256" key="3">
    <source>
        <dbReference type="SAM" id="MobiDB-lite"/>
    </source>
</evidence>
<keyword evidence="2" id="KW-0863">Zinc-finger</keyword>
<dbReference type="SUPFAM" id="SSF57903">
    <property type="entry name" value="FYVE/PHD zinc finger"/>
    <property type="match status" value="1"/>
</dbReference>
<feature type="domain" description="Integrase catalytic" evidence="5">
    <location>
        <begin position="816"/>
        <end position="984"/>
    </location>
</feature>
<accession>A0A4Y9YHF7</accession>
<dbReference type="Proteomes" id="UP000298327">
    <property type="component" value="Unassembled WGS sequence"/>
</dbReference>
<dbReference type="InterPro" id="IPR013083">
    <property type="entry name" value="Znf_RING/FYVE/PHD"/>
</dbReference>
<evidence type="ECO:0000313" key="6">
    <source>
        <dbReference type="EMBL" id="TFY61298.1"/>
    </source>
</evidence>
<dbReference type="PANTHER" id="PTHR11439">
    <property type="entry name" value="GAG-POL-RELATED RETROTRANSPOSON"/>
    <property type="match status" value="1"/>
</dbReference>
<dbReference type="EMBL" id="SEOQ01000517">
    <property type="protein sequence ID" value="TFY61298.1"/>
    <property type="molecule type" value="Genomic_DNA"/>
</dbReference>
<feature type="compositionally biased region" description="Basic and acidic residues" evidence="3">
    <location>
        <begin position="775"/>
        <end position="790"/>
    </location>
</feature>
<protein>
    <recommendedName>
        <fullName evidence="8">Integrase catalytic domain-containing protein</fullName>
    </recommendedName>
</protein>
<dbReference type="PROSITE" id="PS50158">
    <property type="entry name" value="ZF_CCHC"/>
    <property type="match status" value="1"/>
</dbReference>
<sequence length="1443" mass="160488">MARTIQKPKKSTSAVAPRKHLREWEDDSALVKKVKQVSLSDGEVTGRFEIPDAKDDPDADYCNRCDDGGATLVECDNCKRVHCSDCVNFSLSDAELANIFYFCFQCHMEEERGQLARPYVGLYERTVDIHGNATRGKPLRSTPLRLIGQPSLIASQRTVTAPLVIIHLHLSTCFTTSTEFISSIVTPYFKHHKLKRRIVVRDINFNLGSNAGKKAYATAIKGLLKALKAIEVYPKGKTRALVVVSTHSDENRGDLFAEPEASLCHADSFRELKRMIHEYRFANVLTFTAPRLQPCHVKPFLLQLMEKHFIQGYPLTDLLPSILQEIPPKFGRHTGIIHLRYSSPAPLRVPEPGSEPDNSASPIPDQPGELLVLATKYQWHSGTIQPWGVYIPDQCPACLCLRKWDFGKPNLNTIQPITVRCRGRKELQAAESFAKPDPAQLQNMAVKKSKGRDRGKARRKNREKLQCQVADAEAEDSKLVPCTYAVICDPPAAGFKWVKPVSDHVQGKWMSPFDVVKRSAQSSCTPAAALTNWVMYHDRLSWALGARNLESHLTSESMPATYALSGTLGGVSAGQRWTMGEAVIKQYIAVSVPDTIFNRIKGGARAKDVWDSLKKIFEGRSRMIVVDLRRKLQSQKCGEKDNVRTHFDDLADLREQLTAMGDTISENDYTTILLGSLPSTYDSTITAMTATAAINDKEMKPDSIVKLIMDEFEHQGIKDPKSKTDLEEAFSADAGQKKGGGARKRRDIDIECFNCKKRGHVKVECWVKGGGKEGQGLDRGKAKDGKDRESTAVAEDEAWAAMGLEEVEVREKEAKEQQDPAAFAASDARTGGGVESELYDSGATRASHANDYSRYTRVDLLRTKDQTLEAYKAFAAWMRTQHNAKIKHFHSDHGGEYTGKDFEEFLWSEGMERRLTTHDTPQHNGVAEAHNRRLLKWVCAILHHSGLPKSLWGEGIMFTVWLKNRTSMHVLGNVTAYEHVYREKPDLSGLLEWGQKVRVHDGTGSKLDGRAVEGRWVGFDKDSTHAHRIYWQHKHSITVERDVKFSPDGAEVHRLPTSTNAAPDSSEPPAAPPTPNVRPSCIPKPSAYVKQIQSGEGMTKGPQADPGIFIARVDDHITILAIHIDDSTLTGSSPALLQSYKEQLNARYTLTDLGPIHWLLGIKVTCDRDARTISLSQTSYIDSILARFNFVDAKPLSMPMIPGVSYSKDDCPTSPADVARMCCVPYREAIGSLMYAAVATRPDIVFAISTLLQFLDNPGEVHWEAVKCVFHYLAGTKTLALTFGGEEHELVGYTDADGASQERRRAILGYAFLIDGSTVSWMSRKQELITLSTVEAEYITATHATKEGNWLRRLLGEILPPCDSPTTLFCNNQATIKLATTDNFHACTKHNDICYHFIHFVVDDSTFKIVYCPTEEMVADALTKALPNGKVKHFAGALGLCSA</sequence>
<dbReference type="Pfam" id="PF25597">
    <property type="entry name" value="SH3_retrovirus"/>
    <property type="match status" value="1"/>
</dbReference>
<evidence type="ECO:0000256" key="1">
    <source>
        <dbReference type="ARBA" id="ARBA00022884"/>
    </source>
</evidence>
<dbReference type="PROSITE" id="PS50994">
    <property type="entry name" value="INTEGRASE"/>
    <property type="match status" value="1"/>
</dbReference>
<dbReference type="Gene3D" id="3.30.420.10">
    <property type="entry name" value="Ribonuclease H-like superfamily/Ribonuclease H"/>
    <property type="match status" value="1"/>
</dbReference>
<dbReference type="InterPro" id="IPR057670">
    <property type="entry name" value="SH3_retrovirus"/>
</dbReference>
<dbReference type="InterPro" id="IPR001584">
    <property type="entry name" value="Integrase_cat-core"/>
</dbReference>
<dbReference type="InterPro" id="IPR012337">
    <property type="entry name" value="RNaseH-like_sf"/>
</dbReference>
<keyword evidence="2" id="KW-0479">Metal-binding</keyword>
<evidence type="ECO:0000256" key="2">
    <source>
        <dbReference type="PROSITE-ProRule" id="PRU00047"/>
    </source>
</evidence>
<reference evidence="6 7" key="1">
    <citation type="submission" date="2019-02" db="EMBL/GenBank/DDBJ databases">
        <title>Genome sequencing of the rare red list fungi Dentipellis fragilis.</title>
        <authorList>
            <person name="Buettner E."/>
            <person name="Kellner H."/>
        </authorList>
    </citation>
    <scope>NUCLEOTIDE SEQUENCE [LARGE SCALE GENOMIC DNA]</scope>
    <source>
        <strain evidence="6 7">DSM 105465</strain>
    </source>
</reference>
<feature type="region of interest" description="Disordered" evidence="3">
    <location>
        <begin position="444"/>
        <end position="463"/>
    </location>
</feature>
<dbReference type="SUPFAM" id="SSF53098">
    <property type="entry name" value="Ribonuclease H-like"/>
    <property type="match status" value="1"/>
</dbReference>
<proteinExistence type="predicted"/>
<dbReference type="OrthoDB" id="3269759at2759"/>
<feature type="domain" description="CCHC-type" evidence="4">
    <location>
        <begin position="752"/>
        <end position="765"/>
    </location>
</feature>
<keyword evidence="2" id="KW-0862">Zinc</keyword>
<keyword evidence="7" id="KW-1185">Reference proteome</keyword>
<gene>
    <name evidence="6" type="ORF">EVG20_g7113</name>
</gene>
<feature type="region of interest" description="Disordered" evidence="3">
    <location>
        <begin position="773"/>
        <end position="792"/>
    </location>
</feature>
<comment type="caution">
    <text evidence="6">The sequence shown here is derived from an EMBL/GenBank/DDBJ whole genome shotgun (WGS) entry which is preliminary data.</text>
</comment>
<organism evidence="6 7">
    <name type="scientific">Dentipellis fragilis</name>
    <dbReference type="NCBI Taxonomy" id="205917"/>
    <lineage>
        <taxon>Eukaryota</taxon>
        <taxon>Fungi</taxon>
        <taxon>Dikarya</taxon>
        <taxon>Basidiomycota</taxon>
        <taxon>Agaricomycotina</taxon>
        <taxon>Agaricomycetes</taxon>
        <taxon>Russulales</taxon>
        <taxon>Hericiaceae</taxon>
        <taxon>Dentipellis</taxon>
    </lineage>
</organism>
<dbReference type="InterPro" id="IPR001878">
    <property type="entry name" value="Znf_CCHC"/>
</dbReference>
<dbReference type="GO" id="GO:0015074">
    <property type="term" value="P:DNA integration"/>
    <property type="evidence" value="ECO:0007669"/>
    <property type="project" value="InterPro"/>
</dbReference>
<dbReference type="CDD" id="cd09272">
    <property type="entry name" value="RNase_HI_RT_Ty1"/>
    <property type="match status" value="1"/>
</dbReference>
<evidence type="ECO:0000259" key="4">
    <source>
        <dbReference type="PROSITE" id="PS50158"/>
    </source>
</evidence>
<dbReference type="InterPro" id="IPR011011">
    <property type="entry name" value="Znf_FYVE_PHD"/>
</dbReference>
<evidence type="ECO:0008006" key="8">
    <source>
        <dbReference type="Google" id="ProtNLM"/>
    </source>
</evidence>
<name>A0A4Y9YHF7_9AGAM</name>
<dbReference type="InterPro" id="IPR013103">
    <property type="entry name" value="RVT_2"/>
</dbReference>